<organism evidence="2">
    <name type="scientific">Grammatophora oceanica</name>
    <dbReference type="NCBI Taxonomy" id="210454"/>
    <lineage>
        <taxon>Eukaryota</taxon>
        <taxon>Sar</taxon>
        <taxon>Stramenopiles</taxon>
        <taxon>Ochrophyta</taxon>
        <taxon>Bacillariophyta</taxon>
        <taxon>Fragilariophyceae</taxon>
        <taxon>Fragilariophycidae</taxon>
        <taxon>Rhabdonematales</taxon>
        <taxon>Grammatophoraceae</taxon>
        <taxon>Grammatophora</taxon>
    </lineage>
</organism>
<evidence type="ECO:0000313" key="2">
    <source>
        <dbReference type="EMBL" id="CAD9296363.1"/>
    </source>
</evidence>
<dbReference type="EMBL" id="HBGK01037499">
    <property type="protein sequence ID" value="CAD9296363.1"/>
    <property type="molecule type" value="Transcribed_RNA"/>
</dbReference>
<feature type="compositionally biased region" description="Pro residues" evidence="1">
    <location>
        <begin position="8"/>
        <end position="22"/>
    </location>
</feature>
<feature type="region of interest" description="Disordered" evidence="1">
    <location>
        <begin position="1"/>
        <end position="30"/>
    </location>
</feature>
<feature type="compositionally biased region" description="Low complexity" evidence="1">
    <location>
        <begin position="109"/>
        <end position="118"/>
    </location>
</feature>
<protein>
    <submittedName>
        <fullName evidence="2">Uncharacterized protein</fullName>
    </submittedName>
</protein>
<sequence>MFSRGSSPVPPAPWDVQPPSPPLTKSNTKFSRGYFSESKRHIIFVKDDEVELRLSPRSDFYSKKKGDLFDAPSIDTATTAAWSFDRSDIPEESERDDDDICTTGGVTRESSSSSLDLPELSDEEKDEKEPHLAEETREFKNKFHPTELSVSVPFLAHLKLVELHGMVREQEQLSHDYPLILEQALNCMSNHVEFEEIQALGCQVLLLVLVSKTSPMCPDSKRQFQHQQPNTQVALRTAIEAHPTNTDVQYFGCLAQSAQKKFQMRA</sequence>
<dbReference type="AlphaFoldDB" id="A0A7S1YF50"/>
<accession>A0A7S1YF50</accession>
<name>A0A7S1YF50_9STRA</name>
<gene>
    <name evidence="2" type="ORF">GOCE00092_LOCUS19451</name>
</gene>
<evidence type="ECO:0000256" key="1">
    <source>
        <dbReference type="SAM" id="MobiDB-lite"/>
    </source>
</evidence>
<feature type="compositionally biased region" description="Acidic residues" evidence="1">
    <location>
        <begin position="90"/>
        <end position="100"/>
    </location>
</feature>
<proteinExistence type="predicted"/>
<reference evidence="2" key="1">
    <citation type="submission" date="2021-01" db="EMBL/GenBank/DDBJ databases">
        <authorList>
            <person name="Corre E."/>
            <person name="Pelletier E."/>
            <person name="Niang G."/>
            <person name="Scheremetjew M."/>
            <person name="Finn R."/>
            <person name="Kale V."/>
            <person name="Holt S."/>
            <person name="Cochrane G."/>
            <person name="Meng A."/>
            <person name="Brown T."/>
            <person name="Cohen L."/>
        </authorList>
    </citation>
    <scope>NUCLEOTIDE SEQUENCE</scope>
    <source>
        <strain evidence="2">CCMP 410</strain>
    </source>
</reference>
<feature type="region of interest" description="Disordered" evidence="1">
    <location>
        <begin position="85"/>
        <end position="133"/>
    </location>
</feature>